<evidence type="ECO:0008006" key="5">
    <source>
        <dbReference type="Google" id="ProtNLM"/>
    </source>
</evidence>
<dbReference type="AlphaFoldDB" id="A0A9D2FHF3"/>
<feature type="signal peptide" evidence="2">
    <location>
        <begin position="1"/>
        <end position="22"/>
    </location>
</feature>
<gene>
    <name evidence="3" type="ORF">H9725_08825</name>
</gene>
<reference evidence="3" key="2">
    <citation type="submission" date="2021-04" db="EMBL/GenBank/DDBJ databases">
        <authorList>
            <person name="Gilroy R."/>
        </authorList>
    </citation>
    <scope>NUCLEOTIDE SEQUENCE</scope>
    <source>
        <strain evidence="3">ChiBcec16-3735</strain>
    </source>
</reference>
<feature type="compositionally biased region" description="Polar residues" evidence="1">
    <location>
        <begin position="36"/>
        <end position="46"/>
    </location>
</feature>
<protein>
    <recommendedName>
        <fullName evidence="5">Lipoprotein</fullName>
    </recommendedName>
</protein>
<evidence type="ECO:0000256" key="1">
    <source>
        <dbReference type="SAM" id="MobiDB-lite"/>
    </source>
</evidence>
<organism evidence="3 4">
    <name type="scientific">Candidatus Faecalibacterium gallistercoris</name>
    <dbReference type="NCBI Taxonomy" id="2838579"/>
    <lineage>
        <taxon>Bacteria</taxon>
        <taxon>Bacillati</taxon>
        <taxon>Bacillota</taxon>
        <taxon>Clostridia</taxon>
        <taxon>Eubacteriales</taxon>
        <taxon>Oscillospiraceae</taxon>
        <taxon>Faecalibacterium</taxon>
    </lineage>
</organism>
<proteinExistence type="predicted"/>
<dbReference type="Proteomes" id="UP000824065">
    <property type="component" value="Unassembled WGS sequence"/>
</dbReference>
<evidence type="ECO:0000313" key="3">
    <source>
        <dbReference type="EMBL" id="HIZ58656.1"/>
    </source>
</evidence>
<feature type="region of interest" description="Disordered" evidence="1">
    <location>
        <begin position="29"/>
        <end position="50"/>
    </location>
</feature>
<comment type="caution">
    <text evidence="3">The sequence shown here is derived from an EMBL/GenBank/DDBJ whole genome shotgun (WGS) entry which is preliminary data.</text>
</comment>
<keyword evidence="2" id="KW-0732">Signal</keyword>
<feature type="chain" id="PRO_5039674960" description="Lipoprotein" evidence="2">
    <location>
        <begin position="23"/>
        <end position="235"/>
    </location>
</feature>
<accession>A0A9D2FHF3</accession>
<sequence length="235" mass="25264">MKLKKIASLALAGIMAVSMLTACGDNISEQPPVDNGNDTTPATGYSATFEGRLSDRGDANISMSDNDALNNALKAAMDFASDSHIAKDYDINYNHKVNFVEGKVKGTDLNQVAAELIKAADTDKESMEKDVAKIFDVLNPNDNKDDYKKDNLDVVMLYVVDGGLSTDAAVMEVADAINGEIESLVRSYNTKDTNNSTVENVYTYTGSVSADTITLDANHGKSMTFVAVEIVRKLA</sequence>
<dbReference type="PROSITE" id="PS51257">
    <property type="entry name" value="PROKAR_LIPOPROTEIN"/>
    <property type="match status" value="1"/>
</dbReference>
<evidence type="ECO:0000313" key="4">
    <source>
        <dbReference type="Proteomes" id="UP000824065"/>
    </source>
</evidence>
<name>A0A9D2FHF3_9FIRM</name>
<reference evidence="3" key="1">
    <citation type="journal article" date="2021" name="PeerJ">
        <title>Extensive microbial diversity within the chicken gut microbiome revealed by metagenomics and culture.</title>
        <authorList>
            <person name="Gilroy R."/>
            <person name="Ravi A."/>
            <person name="Getino M."/>
            <person name="Pursley I."/>
            <person name="Horton D.L."/>
            <person name="Alikhan N.F."/>
            <person name="Baker D."/>
            <person name="Gharbi K."/>
            <person name="Hall N."/>
            <person name="Watson M."/>
            <person name="Adriaenssens E.M."/>
            <person name="Foster-Nyarko E."/>
            <person name="Jarju S."/>
            <person name="Secka A."/>
            <person name="Antonio M."/>
            <person name="Oren A."/>
            <person name="Chaudhuri R.R."/>
            <person name="La Ragione R."/>
            <person name="Hildebrand F."/>
            <person name="Pallen M.J."/>
        </authorList>
    </citation>
    <scope>NUCLEOTIDE SEQUENCE</scope>
    <source>
        <strain evidence="3">ChiBcec16-3735</strain>
    </source>
</reference>
<evidence type="ECO:0000256" key="2">
    <source>
        <dbReference type="SAM" id="SignalP"/>
    </source>
</evidence>
<dbReference type="EMBL" id="DXBJ01000067">
    <property type="protein sequence ID" value="HIZ58656.1"/>
    <property type="molecule type" value="Genomic_DNA"/>
</dbReference>